<dbReference type="RefSeq" id="WP_146437595.1">
    <property type="nucleotide sequence ID" value="NZ_VIGV01000013.1"/>
</dbReference>
<keyword evidence="2" id="KW-1185">Reference proteome</keyword>
<name>A0A5C5RH74_9ACTN</name>
<dbReference type="OrthoDB" id="3917849at2"/>
<gene>
    <name evidence="1" type="ORF">FK268_22025</name>
</gene>
<reference evidence="1 2" key="2">
    <citation type="submission" date="2019-08" db="EMBL/GenBank/DDBJ databases">
        <title>Tsukamurella conjunctivitidis sp. nov., Tsukamurella assacharolytica sp. nov. and Tsukamurella sputae sp. nov. isolated from patients with conjunctivitis, bacteraemia (lymphoma) and respiratory infection (sputum) in Hong Kong.</title>
        <authorList>
            <person name="Fok K.M.N."/>
            <person name="Fong J.Y.H."/>
        </authorList>
    </citation>
    <scope>NUCLEOTIDE SEQUENCE [LARGE SCALE GENOMIC DNA]</scope>
    <source>
        <strain evidence="1 2">HKU70</strain>
    </source>
</reference>
<dbReference type="EMBL" id="VIGV01000013">
    <property type="protein sequence ID" value="TWS22028.1"/>
    <property type="molecule type" value="Genomic_DNA"/>
</dbReference>
<protein>
    <submittedName>
        <fullName evidence="1">Uncharacterized protein</fullName>
    </submittedName>
</protein>
<reference evidence="1 2" key="1">
    <citation type="submission" date="2019-06" db="EMBL/GenBank/DDBJ databases">
        <authorList>
            <person name="Teng J.L.L."/>
            <person name="Lee H.H."/>
            <person name="Lau S.K.P."/>
            <person name="Woo P.C.Y."/>
        </authorList>
    </citation>
    <scope>NUCLEOTIDE SEQUENCE [LARGE SCALE GENOMIC DNA]</scope>
    <source>
        <strain evidence="1 2">HKU70</strain>
    </source>
</reference>
<accession>A0A5C5RH74</accession>
<dbReference type="AlphaFoldDB" id="A0A5C5RH74"/>
<sequence length="163" mass="18598">MRVPDSKKSWNHLSRKRGLNSQVYINDVKRGEGFYRIVDYYGRRIATISQKHTNALGNPGQFTGYIKEFDEKYPAGATVKGVPTSRNREIVGRELDGTRILLIQPQKGITVEQAIFAAKRDIYIADPMGRVYNELEMGASMRPGVRDAIDIRPWVERNKQEGK</sequence>
<evidence type="ECO:0000313" key="1">
    <source>
        <dbReference type="EMBL" id="TWS22028.1"/>
    </source>
</evidence>
<comment type="caution">
    <text evidence="1">The sequence shown here is derived from an EMBL/GenBank/DDBJ whole genome shotgun (WGS) entry which is preliminary data.</text>
</comment>
<organism evidence="1 2">
    <name type="scientific">Tsukamurella sputi</name>
    <dbReference type="NCBI Taxonomy" id="2591848"/>
    <lineage>
        <taxon>Bacteria</taxon>
        <taxon>Bacillati</taxon>
        <taxon>Actinomycetota</taxon>
        <taxon>Actinomycetes</taxon>
        <taxon>Mycobacteriales</taxon>
        <taxon>Tsukamurellaceae</taxon>
        <taxon>Tsukamurella</taxon>
    </lineage>
</organism>
<proteinExistence type="predicted"/>
<evidence type="ECO:0000313" key="2">
    <source>
        <dbReference type="Proteomes" id="UP000319792"/>
    </source>
</evidence>
<dbReference type="Proteomes" id="UP000319792">
    <property type="component" value="Unassembled WGS sequence"/>
</dbReference>